<dbReference type="InterPro" id="IPR001584">
    <property type="entry name" value="Integrase_cat-core"/>
</dbReference>
<comment type="caution">
    <text evidence="7">The sequence shown here is derived from an EMBL/GenBank/DDBJ whole genome shotgun (WGS) entry which is preliminary data.</text>
</comment>
<dbReference type="EMBL" id="BQNB010012178">
    <property type="protein sequence ID" value="GJT00224.1"/>
    <property type="molecule type" value="Genomic_DNA"/>
</dbReference>
<dbReference type="InterPro" id="IPR057670">
    <property type="entry name" value="SH3_retrovirus"/>
</dbReference>
<accession>A0ABQ5AGF7</accession>
<dbReference type="SUPFAM" id="SSF57756">
    <property type="entry name" value="Retrovirus zinc finger-like domains"/>
    <property type="match status" value="1"/>
</dbReference>
<dbReference type="PROSITE" id="PS50994">
    <property type="entry name" value="INTEGRASE"/>
    <property type="match status" value="1"/>
</dbReference>
<dbReference type="SUPFAM" id="SSF53098">
    <property type="entry name" value="Ribonuclease H-like"/>
    <property type="match status" value="1"/>
</dbReference>
<dbReference type="InterPro" id="IPR036397">
    <property type="entry name" value="RNaseH_sf"/>
</dbReference>
<keyword evidence="4" id="KW-0378">Hydrolase</keyword>
<dbReference type="Pfam" id="PF00665">
    <property type="entry name" value="rve"/>
    <property type="match status" value="1"/>
</dbReference>
<dbReference type="Pfam" id="PF13976">
    <property type="entry name" value="gag_pre-integrs"/>
    <property type="match status" value="1"/>
</dbReference>
<dbReference type="InterPro" id="IPR039537">
    <property type="entry name" value="Retrotran_Ty1/copia-like"/>
</dbReference>
<keyword evidence="1" id="KW-0645">Protease</keyword>
<evidence type="ECO:0000313" key="8">
    <source>
        <dbReference type="Proteomes" id="UP001151760"/>
    </source>
</evidence>
<dbReference type="InterPro" id="IPR043502">
    <property type="entry name" value="DNA/RNA_pol_sf"/>
</dbReference>
<dbReference type="InterPro" id="IPR036875">
    <property type="entry name" value="Znf_CCHC_sf"/>
</dbReference>
<feature type="compositionally biased region" description="Polar residues" evidence="5">
    <location>
        <begin position="1050"/>
        <end position="1074"/>
    </location>
</feature>
<organism evidence="7 8">
    <name type="scientific">Tanacetum coccineum</name>
    <dbReference type="NCBI Taxonomy" id="301880"/>
    <lineage>
        <taxon>Eukaryota</taxon>
        <taxon>Viridiplantae</taxon>
        <taxon>Streptophyta</taxon>
        <taxon>Embryophyta</taxon>
        <taxon>Tracheophyta</taxon>
        <taxon>Spermatophyta</taxon>
        <taxon>Magnoliopsida</taxon>
        <taxon>eudicotyledons</taxon>
        <taxon>Gunneridae</taxon>
        <taxon>Pentapetalae</taxon>
        <taxon>asterids</taxon>
        <taxon>campanulids</taxon>
        <taxon>Asterales</taxon>
        <taxon>Asteraceae</taxon>
        <taxon>Asteroideae</taxon>
        <taxon>Anthemideae</taxon>
        <taxon>Anthemidinae</taxon>
        <taxon>Tanacetum</taxon>
    </lineage>
</organism>
<feature type="region of interest" description="Disordered" evidence="5">
    <location>
        <begin position="1050"/>
        <end position="1086"/>
    </location>
</feature>
<dbReference type="Pfam" id="PF14223">
    <property type="entry name" value="Retrotran_gag_2"/>
    <property type="match status" value="1"/>
</dbReference>
<dbReference type="InterPro" id="IPR013103">
    <property type="entry name" value="RVT_2"/>
</dbReference>
<evidence type="ECO:0000256" key="5">
    <source>
        <dbReference type="SAM" id="MobiDB-lite"/>
    </source>
</evidence>
<keyword evidence="8" id="KW-1185">Reference proteome</keyword>
<feature type="compositionally biased region" description="Basic and acidic residues" evidence="5">
    <location>
        <begin position="1698"/>
        <end position="1713"/>
    </location>
</feature>
<dbReference type="SUPFAM" id="SSF56672">
    <property type="entry name" value="DNA/RNA polymerases"/>
    <property type="match status" value="1"/>
</dbReference>
<evidence type="ECO:0000259" key="6">
    <source>
        <dbReference type="PROSITE" id="PS50994"/>
    </source>
</evidence>
<feature type="compositionally biased region" description="Basic and acidic residues" evidence="5">
    <location>
        <begin position="508"/>
        <end position="518"/>
    </location>
</feature>
<name>A0ABQ5AGF7_9ASTR</name>
<feature type="region of interest" description="Disordered" evidence="5">
    <location>
        <begin position="1684"/>
        <end position="1725"/>
    </location>
</feature>
<sequence length="1725" mass="194986">MSGEEPAPQMAPVESPQMISTVKLPMLKKGEYTLWSMRMEQYLTNTDYGLWQVIMNGDEPVQTTKDENGVETEVPPKTAQAILARQKERKAKSILLLAILDEYQLSNVKSKKMQKTVLKQQFKNFSVSDTEALDKAYDRFQKLISQLEVHGVAVSNKDANQKFLRALPSSWNNIALIMRNNRNVAFLSADTNSINEVNTANGVSTAAGHSSQGQASSSSYTNDLMFSFFPNQSSGLQLDDEDLEQIDHDNLEEMDIKWQVSILSIRVKRFYKKTERKLIINGKEPVGFDKAKVECFNYFKRGHFARECRAPRNQENRNGDAWYRSRDNTRRIIPVETSDALVVQDDALIMQDGLGYDWSYIDQDEPTEFALMAYTLNSSGSDTEVQYCSKNYVKTYEKLQKQFDEQRQTLSKANIEIVAYQLGLESVEAQLVVHQKNEVVYEEKIIVLKFKVKDKGNAIIRLTNHQISSKDKTGLGYGDQLNENDSSGSELFNSVFDCRSSDGDDNQTNDRFKKDNKYHAIPPPLTRNYVPPLVDLSFAGLDDSVYRLTANNTSASVSQVETSNTTPSNTSVEMPRVESVRPSRVIIKDWGNPQQALKYKGMFHTGCSRHMIGNKALLTDYQDIDGGFVAFGGSTRGGKITGIGKIRTNKIDFKDVFFVKELKFNLFSVSQMCDKKNGILFTETECLVLSLDFKLIDESQVLLRVPRQNNMYNFDLKNVVPSRDLTCLFTKSIIDESKLWHRRLGHVNFKTMNKLVKGNLVRGLPSKTFENDHTCVACQKGKQHKASCKTKHVSSISQPLQMLHMDLFGPTSVRSINHKTYCLVVTDDFSRFSWVFFLATKSETSGILKKFITEVENQLNHKVKVIRSDNGTEFKNREMDEFCGQKGIKREYSVARTPQQNGVAERKNRTLIEAARTMLADSLLPTVFWAEAVNTACYVLNRVLVTKPHNKTPYELIIGRAPSISFMRPFGCPVTILNTLDPLGKFDGKAEEGFLVGYSVNSKAFRVFNTETRKVEENLHVNFLENKPNVAGQGPNWLFDIDSLTNSMNYQPVTAGNQTNKNAGPQETNGNTGLKKNVDAGQTKEENVSTQQYIVFPLWSSISSNYKSSDDKAEDDTVDDDACKKTVQEPTSEYDQALKNVLDKMMDQEKEATEQSDAIRKEFEAQCDSQLLQEKITKASSTNNFNTVSTPVNTSSASSTFSPVGTSSGPSFVPFGRSFPIDVANLPHDPLIPELEDTAEIRSTGIFCNAYDDHDLETLNTPYADQSVGAEADFHNMEPSTVVEAMQEELLQFKIQKVWTLVDLPSSKKAIGTKWVYRNKKDERVEAMRLFLAFASFMNFPMYQMVVKSDFLYGTIEEEVYVSQPPAWYKTLSTYLLDNGFYRGQIDKTLFIKRLKGDILLVQVYVDDIIFSSTKKSLCDEFEQIMHNRFQMSSMGELTFFLGLQVKQKEDGIFISQDKYVGEILKKFGFSSLRTASTPMETNKALTKDEDGEDVDVHLYRSMIGSLMYLTSSRPDIMFSVCACSRFQVQPKVSHLNAVKRIFRYLKGQPKLGLWYPKDSPLILEAFSDSDYAGASLDRKSTTGGCQFLGSRLISWQCKKQTMVANSTTEAEYIAASHCCGQNPVYHSKTKHIEIRHHFIRDSYEKRLIEMVKIHTDHNVADLLTKAFDVSRFNFLVASIGKRGRDTKIPQSGGSPIKVDDEAVHKELGDRMKRAATTASSLEAE</sequence>
<dbReference type="InterPro" id="IPR025724">
    <property type="entry name" value="GAG-pre-integrase_dom"/>
</dbReference>
<dbReference type="Proteomes" id="UP001151760">
    <property type="component" value="Unassembled WGS sequence"/>
</dbReference>
<dbReference type="InterPro" id="IPR012337">
    <property type="entry name" value="RNaseH-like_sf"/>
</dbReference>
<dbReference type="Gene3D" id="3.30.420.10">
    <property type="entry name" value="Ribonuclease H-like superfamily/Ribonuclease H"/>
    <property type="match status" value="1"/>
</dbReference>
<dbReference type="CDD" id="cd09272">
    <property type="entry name" value="RNase_HI_RT_Ty1"/>
    <property type="match status" value="1"/>
</dbReference>
<evidence type="ECO:0000256" key="1">
    <source>
        <dbReference type="ARBA" id="ARBA00022670"/>
    </source>
</evidence>
<keyword evidence="2" id="KW-0479">Metal-binding</keyword>
<dbReference type="Pfam" id="PF25597">
    <property type="entry name" value="SH3_retrovirus"/>
    <property type="match status" value="1"/>
</dbReference>
<gene>
    <name evidence="7" type="ORF">Tco_0821393</name>
</gene>
<proteinExistence type="predicted"/>
<dbReference type="PANTHER" id="PTHR42648:SF32">
    <property type="entry name" value="RIBONUCLEASE H-LIKE DOMAIN, GAG-PRE-INTEGRASE DOMAIN PROTEIN-RELATED"/>
    <property type="match status" value="1"/>
</dbReference>
<dbReference type="PANTHER" id="PTHR42648">
    <property type="entry name" value="TRANSPOSASE, PUTATIVE-RELATED"/>
    <property type="match status" value="1"/>
</dbReference>
<feature type="compositionally biased region" description="Basic and acidic residues" evidence="5">
    <location>
        <begin position="1076"/>
        <end position="1086"/>
    </location>
</feature>
<protein>
    <submittedName>
        <fullName evidence="7">Ribonuclease H-like domain-containing protein</fullName>
    </submittedName>
</protein>
<feature type="domain" description="Integrase catalytic" evidence="6">
    <location>
        <begin position="795"/>
        <end position="961"/>
    </location>
</feature>
<reference evidence="7" key="1">
    <citation type="journal article" date="2022" name="Int. J. Mol. Sci.">
        <title>Draft Genome of Tanacetum Coccineum: Genomic Comparison of Closely Related Tanacetum-Family Plants.</title>
        <authorList>
            <person name="Yamashiro T."/>
            <person name="Shiraishi A."/>
            <person name="Nakayama K."/>
            <person name="Satake H."/>
        </authorList>
    </citation>
    <scope>NUCLEOTIDE SEQUENCE</scope>
</reference>
<evidence type="ECO:0000313" key="7">
    <source>
        <dbReference type="EMBL" id="GJT00224.1"/>
    </source>
</evidence>
<dbReference type="Pfam" id="PF07727">
    <property type="entry name" value="RVT_2"/>
    <property type="match status" value="1"/>
</dbReference>
<evidence type="ECO:0000256" key="2">
    <source>
        <dbReference type="ARBA" id="ARBA00022723"/>
    </source>
</evidence>
<evidence type="ECO:0000256" key="3">
    <source>
        <dbReference type="ARBA" id="ARBA00022750"/>
    </source>
</evidence>
<reference evidence="7" key="2">
    <citation type="submission" date="2022-01" db="EMBL/GenBank/DDBJ databases">
        <authorList>
            <person name="Yamashiro T."/>
            <person name="Shiraishi A."/>
            <person name="Satake H."/>
            <person name="Nakayama K."/>
        </authorList>
    </citation>
    <scope>NUCLEOTIDE SEQUENCE</scope>
</reference>
<keyword evidence="3" id="KW-0064">Aspartyl protease</keyword>
<dbReference type="InterPro" id="IPR054722">
    <property type="entry name" value="PolX-like_BBD"/>
</dbReference>
<evidence type="ECO:0000256" key="4">
    <source>
        <dbReference type="ARBA" id="ARBA00022801"/>
    </source>
</evidence>
<feature type="region of interest" description="Disordered" evidence="5">
    <location>
        <begin position="498"/>
        <end position="518"/>
    </location>
</feature>
<dbReference type="Pfam" id="PF22936">
    <property type="entry name" value="Pol_BBD"/>
    <property type="match status" value="1"/>
</dbReference>